<name>A0A1V3WQ29_MYCKA</name>
<proteinExistence type="predicted"/>
<dbReference type="EMBL" id="MVBN01000008">
    <property type="protein sequence ID" value="OOK68391.1"/>
    <property type="molecule type" value="Genomic_DNA"/>
</dbReference>
<protein>
    <submittedName>
        <fullName evidence="1">Uncharacterized protein</fullName>
    </submittedName>
</protein>
<organism evidence="1">
    <name type="scientific">Mycobacterium kansasii</name>
    <dbReference type="NCBI Taxonomy" id="1768"/>
    <lineage>
        <taxon>Bacteria</taxon>
        <taxon>Bacillati</taxon>
        <taxon>Actinomycetota</taxon>
        <taxon>Actinomycetes</taxon>
        <taxon>Mycobacteriales</taxon>
        <taxon>Mycobacteriaceae</taxon>
        <taxon>Mycobacterium</taxon>
    </lineage>
</organism>
<evidence type="ECO:0000313" key="1">
    <source>
        <dbReference type="EMBL" id="OOK68391.1"/>
    </source>
</evidence>
<dbReference type="AlphaFoldDB" id="A0A1V3WQ29"/>
<gene>
    <name evidence="1" type="ORF">BZL29_6549</name>
</gene>
<reference evidence="1" key="1">
    <citation type="submission" date="2017-02" db="EMBL/GenBank/DDBJ databases">
        <title>Complete genome sequences of Mycobacterium kansasii strains isolated from rhesus macaques.</title>
        <authorList>
            <person name="Panda A."/>
            <person name="Nagaraj S."/>
            <person name="Zhao X."/>
            <person name="Tettelin H."/>
            <person name="Detolla L.J."/>
        </authorList>
    </citation>
    <scope>NUCLEOTIDE SEQUENCE [LARGE SCALE GENOMIC DNA]</scope>
    <source>
        <strain evidence="1">11-3469</strain>
    </source>
</reference>
<comment type="caution">
    <text evidence="1">The sequence shown here is derived from an EMBL/GenBank/DDBJ whole genome shotgun (WGS) entry which is preliminary data.</text>
</comment>
<accession>A0A1V3WQ29</accession>
<sequence>MVGAGPPVAQVVGVGGEQDGSFEFAGVHVVVIAAGDTGSGTGFGPVLATRIQPQFELVGGLVGMLDDIGEYGVAAVGVDDDQPSYLLVGEGLGDVGDDGGEGGGADADGAGIGGVFMRAAEGNWGQLKDPVMLGDCCGDGTGDESVSAQRQVGPCCSKAPTGSTAILLVAAGSVVVRSGMMSRVTL</sequence>
<dbReference type="Proteomes" id="UP000188532">
    <property type="component" value="Unassembled WGS sequence"/>
</dbReference>